<protein>
    <recommendedName>
        <fullName evidence="3">Methyltransferase domain-containing protein</fullName>
    </recommendedName>
</protein>
<organism evidence="1 2">
    <name type="scientific">Kribbella sancticallisti</name>
    <dbReference type="NCBI Taxonomy" id="460087"/>
    <lineage>
        <taxon>Bacteria</taxon>
        <taxon>Bacillati</taxon>
        <taxon>Actinomycetota</taxon>
        <taxon>Actinomycetes</taxon>
        <taxon>Propionibacteriales</taxon>
        <taxon>Kribbellaceae</taxon>
        <taxon>Kribbella</taxon>
    </lineage>
</organism>
<evidence type="ECO:0000313" key="1">
    <source>
        <dbReference type="EMBL" id="GAA1580698.1"/>
    </source>
</evidence>
<accession>A0ABP4PGR1</accession>
<dbReference type="InterPro" id="IPR029063">
    <property type="entry name" value="SAM-dependent_MTases_sf"/>
</dbReference>
<sequence length="144" mass="15535">MNAVQFAPRAGEFVGVDVTSASLRECERQVAAVCDTPFRGIHIGVDTPEQAIQAVGGPCDVFLSFCVFELIPTPEYGDRLLRIAFEPLSPGGVAFIQTKYDEGRFGTRPLRRCRPSPLAAQGCARRPEAVPAVVSGFRPVRSGL</sequence>
<dbReference type="Gene3D" id="3.40.50.150">
    <property type="entry name" value="Vaccinia Virus protein VP39"/>
    <property type="match status" value="1"/>
</dbReference>
<dbReference type="SUPFAM" id="SSF53335">
    <property type="entry name" value="S-adenosyl-L-methionine-dependent methyltransferases"/>
    <property type="match status" value="1"/>
</dbReference>
<dbReference type="EMBL" id="BAAAOS010000020">
    <property type="protein sequence ID" value="GAA1580698.1"/>
    <property type="molecule type" value="Genomic_DNA"/>
</dbReference>
<reference evidence="2" key="1">
    <citation type="journal article" date="2019" name="Int. J. Syst. Evol. Microbiol.">
        <title>The Global Catalogue of Microorganisms (GCM) 10K type strain sequencing project: providing services to taxonomists for standard genome sequencing and annotation.</title>
        <authorList>
            <consortium name="The Broad Institute Genomics Platform"/>
            <consortium name="The Broad Institute Genome Sequencing Center for Infectious Disease"/>
            <person name="Wu L."/>
            <person name="Ma J."/>
        </authorList>
    </citation>
    <scope>NUCLEOTIDE SEQUENCE [LARGE SCALE GENOMIC DNA]</scope>
    <source>
        <strain evidence="2">JCM 14969</strain>
    </source>
</reference>
<name>A0ABP4PGR1_9ACTN</name>
<evidence type="ECO:0008006" key="3">
    <source>
        <dbReference type="Google" id="ProtNLM"/>
    </source>
</evidence>
<keyword evidence="2" id="KW-1185">Reference proteome</keyword>
<evidence type="ECO:0000313" key="2">
    <source>
        <dbReference type="Proteomes" id="UP001500393"/>
    </source>
</evidence>
<gene>
    <name evidence="1" type="ORF">GCM10009789_38200</name>
</gene>
<dbReference type="RefSeq" id="WP_344215844.1">
    <property type="nucleotide sequence ID" value="NZ_BAAAOS010000020.1"/>
</dbReference>
<proteinExistence type="predicted"/>
<dbReference type="Proteomes" id="UP001500393">
    <property type="component" value="Unassembled WGS sequence"/>
</dbReference>
<comment type="caution">
    <text evidence="1">The sequence shown here is derived from an EMBL/GenBank/DDBJ whole genome shotgun (WGS) entry which is preliminary data.</text>
</comment>